<dbReference type="SUPFAM" id="SSF48208">
    <property type="entry name" value="Six-hairpin glycosidases"/>
    <property type="match status" value="1"/>
</dbReference>
<dbReference type="Proteomes" id="UP000198736">
    <property type="component" value="Unassembled WGS sequence"/>
</dbReference>
<reference evidence="10" key="1">
    <citation type="submission" date="2015-10" db="EMBL/GenBank/DDBJ databases">
        <authorList>
            <person name="Luecker S."/>
            <person name="Luecker S."/>
        </authorList>
    </citation>
    <scope>NUCLEOTIDE SEQUENCE [LARGE SCALE GENOMIC DNA]</scope>
</reference>
<dbReference type="RefSeq" id="WP_217490573.1">
    <property type="nucleotide sequence ID" value="NZ_CZPZ01000001.1"/>
</dbReference>
<dbReference type="Gene3D" id="2.70.98.40">
    <property type="entry name" value="Glycoside hydrolase, family 65, N-terminal domain"/>
    <property type="match status" value="2"/>
</dbReference>
<dbReference type="InterPro" id="IPR037018">
    <property type="entry name" value="GH65_N"/>
</dbReference>
<feature type="transmembrane region" description="Helical" evidence="4">
    <location>
        <begin position="974"/>
        <end position="992"/>
    </location>
</feature>
<dbReference type="Gene3D" id="1.50.10.10">
    <property type="match status" value="1"/>
</dbReference>
<dbReference type="InterPro" id="IPR008928">
    <property type="entry name" value="6-hairpin_glycosidase_sf"/>
</dbReference>
<accession>A0A0S4L3T1</accession>
<evidence type="ECO:0000256" key="1">
    <source>
        <dbReference type="ARBA" id="ARBA00022676"/>
    </source>
</evidence>
<feature type="transmembrane region" description="Helical" evidence="4">
    <location>
        <begin position="949"/>
        <end position="967"/>
    </location>
</feature>
<dbReference type="GO" id="GO:0030246">
    <property type="term" value="F:carbohydrate binding"/>
    <property type="evidence" value="ECO:0007669"/>
    <property type="project" value="InterPro"/>
</dbReference>
<dbReference type="InterPro" id="IPR010383">
    <property type="entry name" value="Glyco_hydrolase_94_b-supersand"/>
</dbReference>
<dbReference type="InterPro" id="IPR011013">
    <property type="entry name" value="Gal_mutarotase_sf_dom"/>
</dbReference>
<dbReference type="Pfam" id="PF03633">
    <property type="entry name" value="Glyco_hydro_65C"/>
    <property type="match status" value="1"/>
</dbReference>
<dbReference type="PANTHER" id="PTHR37469">
    <property type="entry name" value="CELLOBIONIC ACID PHOSPHORYLASE-RELATED"/>
    <property type="match status" value="1"/>
</dbReference>
<feature type="domain" description="Glycoside hydrolase family 65 C-terminal" evidence="5">
    <location>
        <begin position="2857"/>
        <end position="2893"/>
    </location>
</feature>
<keyword evidence="2" id="KW-0808">Transferase</keyword>
<dbReference type="InterPro" id="IPR033432">
    <property type="entry name" value="GH94_catalytic"/>
</dbReference>
<evidence type="ECO:0000313" key="10">
    <source>
        <dbReference type="Proteomes" id="UP000198736"/>
    </source>
</evidence>
<feature type="transmembrane region" description="Helical" evidence="4">
    <location>
        <begin position="441"/>
        <end position="461"/>
    </location>
</feature>
<keyword evidence="4" id="KW-0812">Transmembrane</keyword>
<dbReference type="InterPro" id="IPR019282">
    <property type="entry name" value="Glycoamylase-like_cons_dom"/>
</dbReference>
<dbReference type="InterPro" id="IPR005194">
    <property type="entry name" value="Glyco_hydro_65_C"/>
</dbReference>
<name>A0A0S4L3T1_9BACT</name>
<dbReference type="PANTHER" id="PTHR37469:SF2">
    <property type="entry name" value="CELLOBIONIC ACID PHOSPHORYLASE"/>
    <property type="match status" value="1"/>
</dbReference>
<organism evidence="9 10">
    <name type="scientific">Candidatus Nitrospira nitrificans</name>
    <dbReference type="NCBI Taxonomy" id="1742973"/>
    <lineage>
        <taxon>Bacteria</taxon>
        <taxon>Pseudomonadati</taxon>
        <taxon>Nitrospirota</taxon>
        <taxon>Nitrospiria</taxon>
        <taxon>Nitrospirales</taxon>
        <taxon>Nitrospiraceae</taxon>
        <taxon>Nitrospira</taxon>
    </lineage>
</organism>
<feature type="transmembrane region" description="Helical" evidence="4">
    <location>
        <begin position="844"/>
        <end position="867"/>
    </location>
</feature>
<dbReference type="Gene3D" id="2.60.420.10">
    <property type="entry name" value="Maltose phosphorylase, domain 3"/>
    <property type="match status" value="1"/>
</dbReference>
<dbReference type="InterPro" id="IPR037824">
    <property type="entry name" value="GH94N_2_NdvB"/>
</dbReference>
<feature type="region of interest" description="Disordered" evidence="3">
    <location>
        <begin position="2103"/>
        <end position="2127"/>
    </location>
</feature>
<evidence type="ECO:0000313" key="9">
    <source>
        <dbReference type="EMBL" id="CUS31871.1"/>
    </source>
</evidence>
<evidence type="ECO:0000256" key="2">
    <source>
        <dbReference type="ARBA" id="ARBA00022679"/>
    </source>
</evidence>
<evidence type="ECO:0000259" key="8">
    <source>
        <dbReference type="Pfam" id="PF17167"/>
    </source>
</evidence>
<dbReference type="CDD" id="cd11756">
    <property type="entry name" value="GH94N_ChvB_NdvB_1_like"/>
    <property type="match status" value="1"/>
</dbReference>
<feature type="domain" description="Glycosyl hydrolase 94 supersandwich" evidence="6">
    <location>
        <begin position="1642"/>
        <end position="1921"/>
    </location>
</feature>
<protein>
    <submittedName>
        <fullName evidence="9">Putative Cyclic beta 1-2 glucan synthetase</fullName>
    </submittedName>
</protein>
<dbReference type="Pfam" id="PF17167">
    <property type="entry name" value="Glyco_hydro_94"/>
    <property type="match status" value="1"/>
</dbReference>
<dbReference type="InterPro" id="IPR012341">
    <property type="entry name" value="6hp_glycosidase-like_sf"/>
</dbReference>
<dbReference type="SMART" id="SM01068">
    <property type="entry name" value="CBM_X"/>
    <property type="match status" value="2"/>
</dbReference>
<dbReference type="Pfam" id="PF06165">
    <property type="entry name" value="GH94_b-supersand"/>
    <property type="match status" value="2"/>
</dbReference>
<dbReference type="CDD" id="cd11753">
    <property type="entry name" value="GH94N_ChvB_NdvB_2_like"/>
    <property type="match status" value="1"/>
</dbReference>
<dbReference type="Gene3D" id="1.50.10.140">
    <property type="match status" value="2"/>
</dbReference>
<dbReference type="InterPro" id="IPR052047">
    <property type="entry name" value="GH94_Enzymes"/>
</dbReference>
<dbReference type="InterPro" id="IPR037820">
    <property type="entry name" value="GH94N_NdvB"/>
</dbReference>
<evidence type="ECO:0000256" key="3">
    <source>
        <dbReference type="SAM" id="MobiDB-lite"/>
    </source>
</evidence>
<dbReference type="EMBL" id="CZPZ01000001">
    <property type="protein sequence ID" value="CUS31871.1"/>
    <property type="molecule type" value="Genomic_DNA"/>
</dbReference>
<evidence type="ECO:0000256" key="4">
    <source>
        <dbReference type="SAM" id="Phobius"/>
    </source>
</evidence>
<keyword evidence="4" id="KW-1133">Transmembrane helix</keyword>
<keyword evidence="1" id="KW-0328">Glycosyltransferase</keyword>
<keyword evidence="10" id="KW-1185">Reference proteome</keyword>
<feature type="domain" description="Glycosyl hydrolase 94 supersandwich" evidence="6">
    <location>
        <begin position="2148"/>
        <end position="2419"/>
    </location>
</feature>
<sequence length="2933" mass="325433">MDTMFSPVGNRTELEEPIRAELFGAERLEQHAASLAAAQVVTDDARVGRLLTPRVLENGRVLVASYQAIARTIRDEKTITPAAEWFIDNFHIVDEQLREIIDDLPPGYYRQLPKLASGHLNNYPRVFGVAWAFVAHTDSRFDPDMLRRFVSAYQCVQPLTIGELWAVAISLRVVLVENLRRLIERIVQSRADRLEADELADSLLGTGVSAPESPATVLRRFERRPLATAFAVQLVQRLRDLDPKVRPVLRWLDERLAGQGTTADDMVHAEHQQQAATSVTVRNIITSMRLTSAFDWADFFESVSLVDKILRGDSRYAEMDFPTRDTYRHAIEDLSRGTGLSEHDVTARVVERARLAGIELHASGQPERDRLTDPGYYLISQGRRTFERELGYRVSWKRLILRWYVRAPALGYLGSLAGMTAIVLALPLWHAAEVGVTLTGLAFISLVALVPASDLAMAFLNRTVMAILGPRSLPRMALQNGVPKELRTIVVVPALLTSRQGIDELVERLEVHYLANADDDLRFALLSDWRDAPHESIPGDVELLDSAVEGIARLNKRYGPAAGSGPRFVLLHRRRAWNESEQVWMGWERKRGKLHELNQWLRGSTSTTFMSVGGQLPESIPSVRFVITLDADTRLPRGAARRLIGTMAHSLNRPRFDPRSGRVLEGYGVVQPRITPSLPGSGEGSYFQQTFSGPSGIDPYASAVSDVYQDLFREGSYTGKGIYEIDAFEAALTGKVPDNAMLSHDLFEGLFARAALATDIELFEAFPAHYEAAAARQHRWARGDWQLLPWLFGRGHTGAEPNGPVVIPPIGRWKILDNLRRTLSAPAAVLTLIVGWMLPAQSAWVWSGFVLATIAIPSLLSFVLGLYPRRSGIALRSHFRGAGRDLTLAGRQIALTVTFLMHQAWLMTDAILRTLARLAFTRRRMLEWVTAAQAEDAYTCDLAGMYRRMAGGVMLALVAAGGVVMFGRDESWAAAAPFVLLWMSAPAVARWVSLPPRLMGTEPVSPADARTLRLIARRTWRFFETFVSSEDHALPPDNFQEDPKPVVAHRTSPTNIGLYLLSTLVARDLGWLGTLDAAERLEGTLATMKRLDLFRGHFYNWYDTRTLHALDPKYVSTVDSGNLAGHLLVVGNGCRELIQQSSINDHVFAGIDDAIQLLRDALEEIPDRRQTHTVTRKQLSQAVDALAMALLSKPVDAAGWTVRLSRLTVLSHTVADMAQALGQERGDEPDGELRAWADAVRACVESHLRDAELLLPWVRFSAKDRAALFDHPSGPSPEWAVIAPFFQPVPTLAAAPERFAEALRALDHLRDQARSRPSQDRASLARIALLADAIRQAGADITGLVRRLATIAQHAEHMVHAMDFTFLFDPTRKLLSIGYRMPENSLDPSCYDLLASEARLASFIAIAKGDVPSSHWFHLGRALTPVGDGSALVSWSGSIFEYLMPALVMRFPAGSLLCRTYELIVRRQIQYGRERGVPWGVSESAYNARDLDLTYQYSSFGVPGLGLKRGLSEDVVIAPYATALAAMISPTEATQGFGRLAEAGGRGTYGFYEALDYTGTRVPEGKDAAVVRAYMSHHQGMSLVSIANVLNNGLMRNRFHAEPIVRATELLLQERTPRDVPVTRPRAEEVAAAAQVRDLIPPVMRRFTSPHEATPRTHLLSNGQYAVMLTTSGSGYSRWRDIAVTRWREDATRDCWGSYIFLHDIQTGSVWSAGYQPSGVEADDYEVSFTEERAEIIRRDNDWNTTLEVVVSSEDDAEVRRIAVTNMGARACDLQVTSYAELSLAPQAADVAHPAFANLFVQTEFVPEVGAVLATRRRRSDEEATVWVAQVVVVEGDTVGALQYETDRARFLGRGHHVRTAVSMIDGRPLSNTVGSVLDPVMSLRRTVRVPAGGTVRLVFSTIVGSTRDHVLELADKYSDPRVFERALSLAWTQARVQLHHLGIENDEAQLFQQLANAVLYSDVSLRPSSEALSRSTVDRAALWAHGISGDLPIVLACIDNADDVDIIRQLLRAHEYWRMRQLSTDVIILNEKASSYEQGLQGSLEGLVRGSRLRLCPDAGGARGSIYLLRTDLLSVQDRLLLQQVARVVLLGRRGTLAEQVSRLPRRSRVTSTNSSSPRPGRRLDVPVPERELEFFNGLGGFADEGREYVTILGEGLRTPRPWVNVVANPSFGFLVSESGSGFTWSLNSHENQLTPWSNDPVSDPSGEALYIRDDDSGEVWSPTALPIRDDPAPYVACHGQGYSRFHHGSHGVLAELLQFVPLEDPIKISRLTLQNMSGRSRRLSVTAYVEWVLGSSRSESAPYIITEIDPKTGALFARSMLGGEFAGRIAFTDLAGIHTSWTGDRTEFLGRHGTFDRPLALQAGGELSRKVGAGLDPCGALQVSIELDAGERAEIVWFLGQTAGCEQARFLLDRYRGADVNGLLREVTRRWDDLLGVVQVHTPERATDIFLNRWVLYQTLVCRVWARAAFYQLSGAYGFRDQLQDVMALSVAAPDVTREHLLRAAARQFVEGDVQHWWHPPSGRGVRTRISDDLLWLPYAVIQFLEVTGDMTVLDEIVSFLEGPALAEGQSESYFEPRVSRTSATLFEHCARALDRSLVVGSHGLPLMGTGDWNDGMSRVGQQGRGESVWLGWFLHTVLWEFAKVAAQRGERARAETWRLHVSALKAAIERDGWDGEWYRRAYFDDGTPLGSAADPECRIDSIAQTWGVISGAADPDRGARAMAAVERHLVNRQDGLIRLLTPPFDQMPRDPGYIKGYVPGVRENGGQYTHAAVWTVLAFAALGEGDKAGELFRLLNPVHRVSSRASVQRYKVEPYVVAGDVYGEPPHVGRGGWTWYSGAAGWLYRAGMEWMLGFRLRGATLSVDPCVPRHWPGYSIRFRYHSAVYDIAVENPRHVSRGVILAELDGKQIISRDNIPLVKEGEHHIRVVLG</sequence>
<dbReference type="Pfam" id="PF10091">
    <property type="entry name" value="Glycoamylase"/>
    <property type="match status" value="1"/>
</dbReference>
<keyword evidence="4" id="KW-0472">Membrane</keyword>
<evidence type="ECO:0000259" key="6">
    <source>
        <dbReference type="Pfam" id="PF06165"/>
    </source>
</evidence>
<dbReference type="GO" id="GO:0016757">
    <property type="term" value="F:glycosyltransferase activity"/>
    <property type="evidence" value="ECO:0007669"/>
    <property type="project" value="UniProtKB-KW"/>
</dbReference>
<feature type="domain" description="Glycosyl hydrolase 94 catalytic" evidence="8">
    <location>
        <begin position="2433"/>
        <end position="2856"/>
    </location>
</feature>
<evidence type="ECO:0000259" key="7">
    <source>
        <dbReference type="Pfam" id="PF10091"/>
    </source>
</evidence>
<gene>
    <name evidence="9" type="ORF">COMA2_10339</name>
</gene>
<proteinExistence type="predicted"/>
<dbReference type="STRING" id="1742973.COMA2_10339"/>
<feature type="compositionally biased region" description="Low complexity" evidence="3">
    <location>
        <begin position="2111"/>
        <end position="2120"/>
    </location>
</feature>
<dbReference type="GO" id="GO:0005975">
    <property type="term" value="P:carbohydrate metabolic process"/>
    <property type="evidence" value="ECO:0007669"/>
    <property type="project" value="InterPro"/>
</dbReference>
<dbReference type="SUPFAM" id="SSF74650">
    <property type="entry name" value="Galactose mutarotase-like"/>
    <property type="match status" value="2"/>
</dbReference>
<evidence type="ECO:0000259" key="5">
    <source>
        <dbReference type="Pfam" id="PF03633"/>
    </source>
</evidence>
<feature type="transmembrane region" description="Helical" evidence="4">
    <location>
        <begin position="403"/>
        <end position="429"/>
    </location>
</feature>
<feature type="transmembrane region" description="Helical" evidence="4">
    <location>
        <begin position="888"/>
        <end position="906"/>
    </location>
</feature>
<feature type="domain" description="Glycoamylase-like" evidence="7">
    <location>
        <begin position="1394"/>
        <end position="1602"/>
    </location>
</feature>